<keyword evidence="5 7" id="KW-0472">Membrane</keyword>
<dbReference type="PROSITE" id="PS50253">
    <property type="entry name" value="COX3"/>
    <property type="match status" value="1"/>
</dbReference>
<evidence type="ECO:0000256" key="7">
    <source>
        <dbReference type="SAM" id="Phobius"/>
    </source>
</evidence>
<feature type="transmembrane region" description="Helical" evidence="7">
    <location>
        <begin position="69"/>
        <end position="90"/>
    </location>
</feature>
<gene>
    <name evidence="9" type="ORF">CFB84_38255</name>
</gene>
<evidence type="ECO:0000256" key="3">
    <source>
        <dbReference type="ARBA" id="ARBA00022692"/>
    </source>
</evidence>
<name>A0A228HTT6_9BURK</name>
<dbReference type="SUPFAM" id="SSF81452">
    <property type="entry name" value="Cytochrome c oxidase subunit III-like"/>
    <property type="match status" value="1"/>
</dbReference>
<accession>A0A228HTT6</accession>
<dbReference type="Proteomes" id="UP000214600">
    <property type="component" value="Unassembled WGS sequence"/>
</dbReference>
<dbReference type="PANTHER" id="PTHR11403">
    <property type="entry name" value="CYTOCHROME C OXIDASE SUBUNIT III"/>
    <property type="match status" value="1"/>
</dbReference>
<feature type="transmembrane region" description="Helical" evidence="7">
    <location>
        <begin position="102"/>
        <end position="119"/>
    </location>
</feature>
<reference evidence="9 10" key="2">
    <citation type="submission" date="2017-08" db="EMBL/GenBank/DDBJ databases">
        <title>WGS of novel Burkholderia cepaca complex species.</title>
        <authorList>
            <person name="Lipuma J."/>
            <person name="Spilker T."/>
        </authorList>
    </citation>
    <scope>NUCLEOTIDE SEQUENCE [LARGE SCALE GENOMIC DNA]</scope>
    <source>
        <strain evidence="9 10">AU17325</strain>
    </source>
</reference>
<dbReference type="GO" id="GO:0005886">
    <property type="term" value="C:plasma membrane"/>
    <property type="evidence" value="ECO:0007669"/>
    <property type="project" value="UniProtKB-SubCell"/>
</dbReference>
<dbReference type="GO" id="GO:0019646">
    <property type="term" value="P:aerobic electron transport chain"/>
    <property type="evidence" value="ECO:0007669"/>
    <property type="project" value="InterPro"/>
</dbReference>
<evidence type="ECO:0000313" key="10">
    <source>
        <dbReference type="Proteomes" id="UP000214600"/>
    </source>
</evidence>
<feature type="domain" description="Heme-copper oxidase subunit III family profile" evidence="8">
    <location>
        <begin position="28"/>
        <end position="205"/>
    </location>
</feature>
<evidence type="ECO:0000256" key="6">
    <source>
        <dbReference type="RuleBase" id="RU003376"/>
    </source>
</evidence>
<dbReference type="AlphaFoldDB" id="A0A228HTT6"/>
<feature type="transmembrane region" description="Helical" evidence="7">
    <location>
        <begin position="139"/>
        <end position="163"/>
    </location>
</feature>
<comment type="similarity">
    <text evidence="2 6">Belongs to the cytochrome c oxidase subunit 3 family.</text>
</comment>
<protein>
    <submittedName>
        <fullName evidence="9">Cytochrome C oxidase subunit III</fullName>
    </submittedName>
</protein>
<feature type="transmembrane region" description="Helical" evidence="7">
    <location>
        <begin position="184"/>
        <end position="203"/>
    </location>
</feature>
<sequence length="206" mass="22848">MTSLGSPASADATVEAPRQGARPVSVPGILFFIIADIAIFGAFFVAFMIERRGQLELFDVSSRSLNIGLGLLNTLILMTSGMFVAFAVNAARRAQVGQARRWLLLAMLVGAGFGVTKLTEYFDKFSHGISMLTNDFFMFYFVLTGAHFIHFVAGMIILATLWFRAAREPVHDGPLFEWIEAGALYWHMVDLLWIVIFPMLYLVGAQ</sequence>
<dbReference type="OrthoDB" id="9810850at2"/>
<evidence type="ECO:0000259" key="8">
    <source>
        <dbReference type="PROSITE" id="PS50253"/>
    </source>
</evidence>
<dbReference type="EMBL" id="NKFA01000032">
    <property type="protein sequence ID" value="OXI33576.1"/>
    <property type="molecule type" value="Genomic_DNA"/>
</dbReference>
<evidence type="ECO:0000256" key="2">
    <source>
        <dbReference type="ARBA" id="ARBA00010581"/>
    </source>
</evidence>
<reference evidence="10" key="1">
    <citation type="submission" date="2017-06" db="EMBL/GenBank/DDBJ databases">
        <authorList>
            <person name="LiPuma J."/>
            <person name="Spilker T."/>
        </authorList>
    </citation>
    <scope>NUCLEOTIDE SEQUENCE [LARGE SCALE GENOMIC DNA]</scope>
    <source>
        <strain evidence="10">AU17325</strain>
    </source>
</reference>
<dbReference type="InterPro" id="IPR013833">
    <property type="entry name" value="Cyt_c_oxidase_su3_a-hlx"/>
</dbReference>
<feature type="transmembrane region" description="Helical" evidence="7">
    <location>
        <begin position="28"/>
        <end position="49"/>
    </location>
</feature>
<dbReference type="InterPro" id="IPR024791">
    <property type="entry name" value="Cyt_c/ubiquinol_Oxase_su3"/>
</dbReference>
<dbReference type="GO" id="GO:0004129">
    <property type="term" value="F:cytochrome-c oxidase activity"/>
    <property type="evidence" value="ECO:0007669"/>
    <property type="project" value="InterPro"/>
</dbReference>
<evidence type="ECO:0000256" key="1">
    <source>
        <dbReference type="ARBA" id="ARBA00004141"/>
    </source>
</evidence>
<keyword evidence="3 6" id="KW-0812">Transmembrane</keyword>
<dbReference type="Gene3D" id="1.20.120.80">
    <property type="entry name" value="Cytochrome c oxidase, subunit III, four-helix bundle"/>
    <property type="match status" value="1"/>
</dbReference>
<dbReference type="PANTHER" id="PTHR11403:SF6">
    <property type="entry name" value="NITRIC OXIDE REDUCTASE SUBUNIT E"/>
    <property type="match status" value="1"/>
</dbReference>
<evidence type="ECO:0000256" key="4">
    <source>
        <dbReference type="ARBA" id="ARBA00022989"/>
    </source>
</evidence>
<dbReference type="InterPro" id="IPR000298">
    <property type="entry name" value="Cyt_c_oxidase-like_su3"/>
</dbReference>
<dbReference type="Pfam" id="PF00510">
    <property type="entry name" value="COX3"/>
    <property type="match status" value="1"/>
</dbReference>
<keyword evidence="4 7" id="KW-1133">Transmembrane helix</keyword>
<dbReference type="RefSeq" id="WP_089454192.1">
    <property type="nucleotide sequence ID" value="NZ_NKFA01000032.1"/>
</dbReference>
<organism evidence="9 10">
    <name type="scientific">Burkholderia aenigmatica</name>
    <dbReference type="NCBI Taxonomy" id="2015348"/>
    <lineage>
        <taxon>Bacteria</taxon>
        <taxon>Pseudomonadati</taxon>
        <taxon>Pseudomonadota</taxon>
        <taxon>Betaproteobacteria</taxon>
        <taxon>Burkholderiales</taxon>
        <taxon>Burkholderiaceae</taxon>
        <taxon>Burkholderia</taxon>
        <taxon>Burkholderia cepacia complex</taxon>
    </lineage>
</organism>
<comment type="subcellular location">
    <subcellularLocation>
        <location evidence="6">Cell membrane</location>
        <topology evidence="6">Multi-pass membrane protein</topology>
    </subcellularLocation>
    <subcellularLocation>
        <location evidence="1">Membrane</location>
        <topology evidence="1">Multi-pass membrane protein</topology>
    </subcellularLocation>
</comment>
<comment type="caution">
    <text evidence="9">The sequence shown here is derived from an EMBL/GenBank/DDBJ whole genome shotgun (WGS) entry which is preliminary data.</text>
</comment>
<dbReference type="InterPro" id="IPR035973">
    <property type="entry name" value="Cyt_c_oxidase_su3-like_sf"/>
</dbReference>
<evidence type="ECO:0000256" key="5">
    <source>
        <dbReference type="ARBA" id="ARBA00023136"/>
    </source>
</evidence>
<evidence type="ECO:0000313" key="9">
    <source>
        <dbReference type="EMBL" id="OXI33576.1"/>
    </source>
</evidence>
<proteinExistence type="inferred from homology"/>